<gene>
    <name evidence="1" type="ORF">AVDCRST_MAG93-4331</name>
</gene>
<evidence type="ECO:0000313" key="1">
    <source>
        <dbReference type="EMBL" id="CAA9297047.1"/>
    </source>
</evidence>
<dbReference type="AlphaFoldDB" id="A0A6J4K6Q0"/>
<accession>A0A6J4K6Q0</accession>
<name>A0A6J4K6Q0_9CHLR</name>
<proteinExistence type="predicted"/>
<dbReference type="EMBL" id="CADCTR010001458">
    <property type="protein sequence ID" value="CAA9297047.1"/>
    <property type="molecule type" value="Genomic_DNA"/>
</dbReference>
<feature type="non-terminal residue" evidence="1">
    <location>
        <position position="1"/>
    </location>
</feature>
<organism evidence="1">
    <name type="scientific">uncultured Chloroflexia bacterium</name>
    <dbReference type="NCBI Taxonomy" id="1672391"/>
    <lineage>
        <taxon>Bacteria</taxon>
        <taxon>Bacillati</taxon>
        <taxon>Chloroflexota</taxon>
        <taxon>Chloroflexia</taxon>
        <taxon>environmental samples</taxon>
    </lineage>
</organism>
<reference evidence="1" key="1">
    <citation type="submission" date="2020-02" db="EMBL/GenBank/DDBJ databases">
        <authorList>
            <person name="Meier V. D."/>
        </authorList>
    </citation>
    <scope>NUCLEOTIDE SEQUENCE</scope>
    <source>
        <strain evidence="1">AVDCRST_MAG93</strain>
    </source>
</reference>
<protein>
    <submittedName>
        <fullName evidence="1">Uncharacterized protein</fullName>
    </submittedName>
</protein>
<sequence length="49" mass="5865">RIIFWTLRFHAHLFFTEIFFDLHDVYMDDNCWTMVESLNIDFAPPQGGG</sequence>